<keyword evidence="4 6" id="KW-0689">Ribosomal protein</keyword>
<comment type="function">
    <text evidence="6">One of the primary rRNA binding proteins, it binds directly to 16S rRNA where it nucleates assembly of the head domain of the 30S subunit. Is located at the subunit interface close to the decoding center, probably blocks exit of the E-site tRNA.</text>
</comment>
<dbReference type="Pfam" id="PF00177">
    <property type="entry name" value="Ribosomal_S7"/>
    <property type="match status" value="1"/>
</dbReference>
<dbReference type="PANTHER" id="PTHR11205">
    <property type="entry name" value="RIBOSOMAL PROTEIN S7"/>
    <property type="match status" value="1"/>
</dbReference>
<dbReference type="InterPro" id="IPR036823">
    <property type="entry name" value="Ribosomal_uS7_dom_sf"/>
</dbReference>
<dbReference type="AlphaFoldDB" id="A0A7V5H2A0"/>
<evidence type="ECO:0000259" key="7">
    <source>
        <dbReference type="Pfam" id="PF00177"/>
    </source>
</evidence>
<dbReference type="GO" id="GO:0006412">
    <property type="term" value="P:translation"/>
    <property type="evidence" value="ECO:0007669"/>
    <property type="project" value="UniProtKB-UniRule"/>
</dbReference>
<evidence type="ECO:0000256" key="2">
    <source>
        <dbReference type="ARBA" id="ARBA00022730"/>
    </source>
</evidence>
<evidence type="ECO:0000256" key="1">
    <source>
        <dbReference type="ARBA" id="ARBA00007151"/>
    </source>
</evidence>
<comment type="subunit">
    <text evidence="6">Part of the 30S ribosomal subunit. Contacts proteins S9 and S11.</text>
</comment>
<protein>
    <recommendedName>
        <fullName evidence="6">Small ribosomal subunit protein uS7</fullName>
    </recommendedName>
</protein>
<dbReference type="PIRSF" id="PIRSF002122">
    <property type="entry name" value="RPS7p_RPS7a_RPS5e_RPS7o"/>
    <property type="match status" value="1"/>
</dbReference>
<accession>A0A7V5H2A0</accession>
<evidence type="ECO:0000256" key="6">
    <source>
        <dbReference type="HAMAP-Rule" id="MF_00480"/>
    </source>
</evidence>
<name>A0A7V5H2A0_CALAY</name>
<comment type="caution">
    <text evidence="8">The sequence shown here is derived from an EMBL/GenBank/DDBJ whole genome shotgun (WGS) entry which is preliminary data.</text>
</comment>
<comment type="similarity">
    <text evidence="1 6">Belongs to the universal ribosomal protein uS7 family.</text>
</comment>
<dbReference type="GO" id="GO:0000049">
    <property type="term" value="F:tRNA binding"/>
    <property type="evidence" value="ECO:0007669"/>
    <property type="project" value="UniProtKB-UniRule"/>
</dbReference>
<gene>
    <name evidence="6" type="primary">rpsG</name>
    <name evidence="8" type="ORF">ENL21_00560</name>
</gene>
<dbReference type="NCBIfam" id="TIGR01029">
    <property type="entry name" value="rpsG_bact"/>
    <property type="match status" value="1"/>
</dbReference>
<evidence type="ECO:0000313" key="8">
    <source>
        <dbReference type="EMBL" id="HHE54245.1"/>
    </source>
</evidence>
<dbReference type="SUPFAM" id="SSF47973">
    <property type="entry name" value="Ribosomal protein S7"/>
    <property type="match status" value="1"/>
</dbReference>
<keyword evidence="6" id="KW-0820">tRNA-binding</keyword>
<sequence length="155" mass="18051">MRRRRPPKRKILPDPKYKDIVVAKFINNLMLDGKKSVAEKTFYLAMDLIEKKMKKDPLEVFKQAMENVAPILEVKSRRVGGATYQVPVEVRADRRQALAIRWLINYSRSRSERTMAEKLANELMAAYKGEGASVKKREDTHKMAEANKAFAHFRW</sequence>
<organism evidence="8">
    <name type="scientific">Caldithrix abyssi</name>
    <dbReference type="NCBI Taxonomy" id="187145"/>
    <lineage>
        <taxon>Bacteria</taxon>
        <taxon>Pseudomonadati</taxon>
        <taxon>Calditrichota</taxon>
        <taxon>Calditrichia</taxon>
        <taxon>Calditrichales</taxon>
        <taxon>Calditrichaceae</taxon>
        <taxon>Caldithrix</taxon>
    </lineage>
</organism>
<dbReference type="InterPro" id="IPR023798">
    <property type="entry name" value="Ribosomal_uS7_dom"/>
</dbReference>
<reference evidence="8" key="1">
    <citation type="journal article" date="2020" name="mSystems">
        <title>Genome- and Community-Level Interaction Insights into Carbon Utilization and Element Cycling Functions of Hydrothermarchaeota in Hydrothermal Sediment.</title>
        <authorList>
            <person name="Zhou Z."/>
            <person name="Liu Y."/>
            <person name="Xu W."/>
            <person name="Pan J."/>
            <person name="Luo Z.H."/>
            <person name="Li M."/>
        </authorList>
    </citation>
    <scope>NUCLEOTIDE SEQUENCE [LARGE SCALE GENOMIC DNA]</scope>
    <source>
        <strain evidence="8">HyVt-76</strain>
    </source>
</reference>
<keyword evidence="3 6" id="KW-0694">RNA-binding</keyword>
<feature type="domain" description="Small ribosomal subunit protein uS7" evidence="7">
    <location>
        <begin position="1"/>
        <end position="148"/>
    </location>
</feature>
<dbReference type="EMBL" id="DRTD01000038">
    <property type="protein sequence ID" value="HHE54245.1"/>
    <property type="molecule type" value="Genomic_DNA"/>
</dbReference>
<dbReference type="HAMAP" id="MF_00480_B">
    <property type="entry name" value="Ribosomal_uS7_B"/>
    <property type="match status" value="1"/>
</dbReference>
<dbReference type="Proteomes" id="UP000886111">
    <property type="component" value="Unassembled WGS sequence"/>
</dbReference>
<dbReference type="GO" id="GO:0003735">
    <property type="term" value="F:structural constituent of ribosome"/>
    <property type="evidence" value="ECO:0007669"/>
    <property type="project" value="InterPro"/>
</dbReference>
<dbReference type="InterPro" id="IPR005717">
    <property type="entry name" value="Ribosomal_uS7_bac/org-type"/>
</dbReference>
<evidence type="ECO:0000256" key="4">
    <source>
        <dbReference type="ARBA" id="ARBA00022980"/>
    </source>
</evidence>
<keyword evidence="5 6" id="KW-0687">Ribonucleoprotein</keyword>
<dbReference type="Gene3D" id="1.10.455.10">
    <property type="entry name" value="Ribosomal protein S7 domain"/>
    <property type="match status" value="1"/>
</dbReference>
<dbReference type="FunFam" id="1.10.455.10:FF:000001">
    <property type="entry name" value="30S ribosomal protein S7"/>
    <property type="match status" value="1"/>
</dbReference>
<dbReference type="InterPro" id="IPR000235">
    <property type="entry name" value="Ribosomal_uS7"/>
</dbReference>
<proteinExistence type="inferred from homology"/>
<evidence type="ECO:0000256" key="5">
    <source>
        <dbReference type="ARBA" id="ARBA00023274"/>
    </source>
</evidence>
<dbReference type="GO" id="GO:0019843">
    <property type="term" value="F:rRNA binding"/>
    <property type="evidence" value="ECO:0007669"/>
    <property type="project" value="UniProtKB-UniRule"/>
</dbReference>
<evidence type="ECO:0000256" key="3">
    <source>
        <dbReference type="ARBA" id="ARBA00022884"/>
    </source>
</evidence>
<keyword evidence="2 6" id="KW-0699">rRNA-binding</keyword>
<dbReference type="CDD" id="cd14869">
    <property type="entry name" value="uS7_Bacteria"/>
    <property type="match status" value="1"/>
</dbReference>
<dbReference type="GO" id="GO:0015935">
    <property type="term" value="C:small ribosomal subunit"/>
    <property type="evidence" value="ECO:0007669"/>
    <property type="project" value="InterPro"/>
</dbReference>